<dbReference type="EMBL" id="BDGG01000017">
    <property type="protein sequence ID" value="GAV08322.1"/>
    <property type="molecule type" value="Genomic_DNA"/>
</dbReference>
<dbReference type="Gene3D" id="3.40.50.2000">
    <property type="entry name" value="Glycogen Phosphorylase B"/>
    <property type="match status" value="1"/>
</dbReference>
<evidence type="ECO:0000313" key="1">
    <source>
        <dbReference type="EMBL" id="GAV08322.1"/>
    </source>
</evidence>
<dbReference type="AlphaFoldDB" id="A0A1D1W4B0"/>
<reference evidence="1 2" key="1">
    <citation type="journal article" date="2016" name="Nat. Commun.">
        <title>Extremotolerant tardigrade genome and improved radiotolerance of human cultured cells by tardigrade-unique protein.</title>
        <authorList>
            <person name="Hashimoto T."/>
            <person name="Horikawa D.D."/>
            <person name="Saito Y."/>
            <person name="Kuwahara H."/>
            <person name="Kozuka-Hata H."/>
            <person name="Shin-I T."/>
            <person name="Minakuchi Y."/>
            <person name="Ohishi K."/>
            <person name="Motoyama A."/>
            <person name="Aizu T."/>
            <person name="Enomoto A."/>
            <person name="Kondo K."/>
            <person name="Tanaka S."/>
            <person name="Hara Y."/>
            <person name="Koshikawa S."/>
            <person name="Sagara H."/>
            <person name="Miura T."/>
            <person name="Yokobori S."/>
            <person name="Miyagawa K."/>
            <person name="Suzuki Y."/>
            <person name="Kubo T."/>
            <person name="Oyama M."/>
            <person name="Kohara Y."/>
            <person name="Fujiyama A."/>
            <person name="Arakawa K."/>
            <person name="Katayama T."/>
            <person name="Toyoda A."/>
            <person name="Kunieda T."/>
        </authorList>
    </citation>
    <scope>NUCLEOTIDE SEQUENCE [LARGE SCALE GENOMIC DNA]</scope>
    <source>
        <strain evidence="1 2">YOKOZUNA-1</strain>
    </source>
</reference>
<organism evidence="1 2">
    <name type="scientific">Ramazzottius varieornatus</name>
    <name type="common">Water bear</name>
    <name type="synonym">Tardigrade</name>
    <dbReference type="NCBI Taxonomy" id="947166"/>
    <lineage>
        <taxon>Eukaryota</taxon>
        <taxon>Metazoa</taxon>
        <taxon>Ecdysozoa</taxon>
        <taxon>Tardigrada</taxon>
        <taxon>Eutardigrada</taxon>
        <taxon>Parachela</taxon>
        <taxon>Hypsibioidea</taxon>
        <taxon>Ramazzottiidae</taxon>
        <taxon>Ramazzottius</taxon>
    </lineage>
</organism>
<evidence type="ECO:0008006" key="3">
    <source>
        <dbReference type="Google" id="ProtNLM"/>
    </source>
</evidence>
<proteinExistence type="predicted"/>
<dbReference type="Proteomes" id="UP000186922">
    <property type="component" value="Unassembled WGS sequence"/>
</dbReference>
<keyword evidence="2" id="KW-1185">Reference proteome</keyword>
<dbReference type="SUPFAM" id="SSF53756">
    <property type="entry name" value="UDP-Glycosyltransferase/glycogen phosphorylase"/>
    <property type="match status" value="1"/>
</dbReference>
<evidence type="ECO:0000313" key="2">
    <source>
        <dbReference type="Proteomes" id="UP000186922"/>
    </source>
</evidence>
<comment type="caution">
    <text evidence="1">The sequence shown here is derived from an EMBL/GenBank/DDBJ whole genome shotgun (WGS) entry which is preliminary data.</text>
</comment>
<protein>
    <recommendedName>
        <fullName evidence="3">Glucuronosyltransferase</fullName>
    </recommendedName>
</protein>
<name>A0A1D1W4B0_RAMVA</name>
<accession>A0A1D1W4B0</accession>
<sequence>MAQQSSLTKRSRKSILIIPFPAISPVIPHLKLAKKLAQHHSVTFALSETALTENKFKEIFALEPGIDITFFSIKDGHIHGKHDTFNDFNHILGMSNQGAIDTIDSTASIDAVITDTFLAGSVVRSSVKGIPHYIFDTACADILPLFFQLTDETPVIPDQDDPNGFCR</sequence>
<gene>
    <name evidence="1" type="primary">RvY_18034-1</name>
    <name evidence="1" type="synonym">RvY_18034.1</name>
    <name evidence="1" type="ORF">RvY_18034</name>
</gene>